<reference evidence="2" key="1">
    <citation type="journal article" date="2022" name="Int. J. Mol. Sci.">
        <title>Draft Genome of Tanacetum Coccineum: Genomic Comparison of Closely Related Tanacetum-Family Plants.</title>
        <authorList>
            <person name="Yamashiro T."/>
            <person name="Shiraishi A."/>
            <person name="Nakayama K."/>
            <person name="Satake H."/>
        </authorList>
    </citation>
    <scope>NUCLEOTIDE SEQUENCE</scope>
</reference>
<feature type="compositionally biased region" description="Polar residues" evidence="1">
    <location>
        <begin position="61"/>
        <end position="77"/>
    </location>
</feature>
<feature type="region of interest" description="Disordered" evidence="1">
    <location>
        <begin position="47"/>
        <end position="77"/>
    </location>
</feature>
<evidence type="ECO:0000313" key="2">
    <source>
        <dbReference type="EMBL" id="GJT05387.1"/>
    </source>
</evidence>
<keyword evidence="3" id="KW-1185">Reference proteome</keyword>
<evidence type="ECO:0000313" key="3">
    <source>
        <dbReference type="Proteomes" id="UP001151760"/>
    </source>
</evidence>
<protein>
    <submittedName>
        <fullName evidence="2">Uncharacterized protein</fullName>
    </submittedName>
</protein>
<reference evidence="2" key="2">
    <citation type="submission" date="2022-01" db="EMBL/GenBank/DDBJ databases">
        <authorList>
            <person name="Yamashiro T."/>
            <person name="Shiraishi A."/>
            <person name="Satake H."/>
            <person name="Nakayama K."/>
        </authorList>
    </citation>
    <scope>NUCLEOTIDE SEQUENCE</scope>
</reference>
<proteinExistence type="predicted"/>
<sequence length="108" mass="12032">MPRVESVRPSGVIIEDWVSDDDEDIFQSNDLQATDKPSFKKIEFTNAKNESVKPKQAEKPTITTQNPKILNPTNTSLTEDKKSAVVTDVTTADAIDKGTNQVCRLPNW</sequence>
<dbReference type="EMBL" id="BQNB010012582">
    <property type="protein sequence ID" value="GJT05387.1"/>
    <property type="molecule type" value="Genomic_DNA"/>
</dbReference>
<organism evidence="2 3">
    <name type="scientific">Tanacetum coccineum</name>
    <dbReference type="NCBI Taxonomy" id="301880"/>
    <lineage>
        <taxon>Eukaryota</taxon>
        <taxon>Viridiplantae</taxon>
        <taxon>Streptophyta</taxon>
        <taxon>Embryophyta</taxon>
        <taxon>Tracheophyta</taxon>
        <taxon>Spermatophyta</taxon>
        <taxon>Magnoliopsida</taxon>
        <taxon>eudicotyledons</taxon>
        <taxon>Gunneridae</taxon>
        <taxon>Pentapetalae</taxon>
        <taxon>asterids</taxon>
        <taxon>campanulids</taxon>
        <taxon>Asterales</taxon>
        <taxon>Asteraceae</taxon>
        <taxon>Asteroideae</taxon>
        <taxon>Anthemideae</taxon>
        <taxon>Anthemidinae</taxon>
        <taxon>Tanacetum</taxon>
    </lineage>
</organism>
<gene>
    <name evidence="2" type="ORF">Tco_0839849</name>
</gene>
<comment type="caution">
    <text evidence="2">The sequence shown here is derived from an EMBL/GenBank/DDBJ whole genome shotgun (WGS) entry which is preliminary data.</text>
</comment>
<dbReference type="Proteomes" id="UP001151760">
    <property type="component" value="Unassembled WGS sequence"/>
</dbReference>
<name>A0ABQ5AUD5_9ASTR</name>
<evidence type="ECO:0000256" key="1">
    <source>
        <dbReference type="SAM" id="MobiDB-lite"/>
    </source>
</evidence>
<accession>A0ABQ5AUD5</accession>